<proteinExistence type="predicted"/>
<dbReference type="EMBL" id="MN739249">
    <property type="protein sequence ID" value="QHS95403.1"/>
    <property type="molecule type" value="Genomic_DNA"/>
</dbReference>
<dbReference type="AlphaFoldDB" id="A0A6C0BVW6"/>
<organism evidence="1">
    <name type="scientific">viral metagenome</name>
    <dbReference type="NCBI Taxonomy" id="1070528"/>
    <lineage>
        <taxon>unclassified sequences</taxon>
        <taxon>metagenomes</taxon>
        <taxon>organismal metagenomes</taxon>
    </lineage>
</organism>
<name>A0A6C0BVW6_9ZZZZ</name>
<evidence type="ECO:0000313" key="1">
    <source>
        <dbReference type="EMBL" id="QHS95403.1"/>
    </source>
</evidence>
<sequence>MKCFICNKDTKPWLLLKNDNIRTDSEGRNIGDKINLCSFMCSNKCDKYLPKNYSHLVLNKEDFCYLRPITKLPKKKFNYLTFSEIQELTDKQIEQYYEDKNSKLELDPLMIELYKELEIEDENTFYIENEVSSSDNESYDDY</sequence>
<accession>A0A6C0BVW6</accession>
<protein>
    <submittedName>
        <fullName evidence="1">Uncharacterized protein</fullName>
    </submittedName>
</protein>
<reference evidence="1" key="1">
    <citation type="journal article" date="2020" name="Nature">
        <title>Giant virus diversity and host interactions through global metagenomics.</title>
        <authorList>
            <person name="Schulz F."/>
            <person name="Roux S."/>
            <person name="Paez-Espino D."/>
            <person name="Jungbluth S."/>
            <person name="Walsh D.A."/>
            <person name="Denef V.J."/>
            <person name="McMahon K.D."/>
            <person name="Konstantinidis K.T."/>
            <person name="Eloe-Fadrosh E.A."/>
            <person name="Kyrpides N.C."/>
            <person name="Woyke T."/>
        </authorList>
    </citation>
    <scope>NUCLEOTIDE SEQUENCE</scope>
    <source>
        <strain evidence="1">GVMAG-M-3300018428-35</strain>
    </source>
</reference>